<organism evidence="1 2">
    <name type="scientific">Caudoviricetes sp. vir080</name>
    <dbReference type="NCBI Taxonomy" id="3068353"/>
    <lineage>
        <taxon>Viruses</taxon>
        <taxon>Duplodnaviria</taxon>
        <taxon>Heunggongvirae</taxon>
        <taxon>Uroviricota</taxon>
        <taxon>Caudoviricetes</taxon>
    </lineage>
</organism>
<dbReference type="EMBL" id="BK063677">
    <property type="protein sequence ID" value="DBA35389.1"/>
    <property type="molecule type" value="Genomic_DNA"/>
</dbReference>
<sequence length="63" mass="7491">MVNDDGGNCYMCYEDMSVNELKRRIKFINTLLRQPGMYSPIHRVCVAERKQCEYELQKREDDG</sequence>
<dbReference type="RefSeq" id="YP_013605352.1">
    <property type="nucleotide sequence ID" value="NC_133305.1"/>
</dbReference>
<proteinExistence type="predicted"/>
<evidence type="ECO:0000313" key="2">
    <source>
        <dbReference type="Proteomes" id="UP001302529"/>
    </source>
</evidence>
<gene>
    <name evidence="1" type="ORF">vir080_00016</name>
</gene>
<dbReference type="Proteomes" id="UP001302529">
    <property type="component" value="Segment"/>
</dbReference>
<keyword evidence="2" id="KW-1185">Reference proteome</keyword>
<name>A0AA86YF63_9CAUD</name>
<reference evidence="1 2" key="1">
    <citation type="journal article" date="2023" name="Nat. Microbiol.">
        <title>A compendium of viruses from methanogenic archaea reveals their diversity and adaptations to the gut environment.</title>
        <authorList>
            <person name="Medvedeva S."/>
            <person name="Borrel G."/>
            <person name="Krupovic M."/>
            <person name="Gribaldo S."/>
        </authorList>
    </citation>
    <scope>NUCLEOTIDE SEQUENCE [LARGE SCALE GENOMIC DNA]</scope>
</reference>
<accession>A0AA86YF63</accession>
<dbReference type="GeneID" id="300198794"/>
<evidence type="ECO:0000313" key="1">
    <source>
        <dbReference type="EMBL" id="DBA35389.1"/>
    </source>
</evidence>
<protein>
    <submittedName>
        <fullName evidence="1">Uncharacterized protein</fullName>
    </submittedName>
</protein>